<dbReference type="InterPro" id="IPR011990">
    <property type="entry name" value="TPR-like_helical_dom_sf"/>
</dbReference>
<proteinExistence type="predicted"/>
<dbReference type="Proteomes" id="UP000464378">
    <property type="component" value="Chromosome"/>
</dbReference>
<protein>
    <submittedName>
        <fullName evidence="2">Secreted protein: Uncharacterized protein</fullName>
    </submittedName>
</protein>
<dbReference type="EMBL" id="LR593887">
    <property type="protein sequence ID" value="VTS04168.1"/>
    <property type="molecule type" value="Genomic_DNA"/>
</dbReference>
<dbReference type="RefSeq" id="WP_162658472.1">
    <property type="nucleotide sequence ID" value="NZ_LR593887.1"/>
</dbReference>
<gene>
    <name evidence="2" type="ORF">GMBLW1_05620</name>
</gene>
<evidence type="ECO:0000313" key="2">
    <source>
        <dbReference type="EMBL" id="VIP03398.1"/>
    </source>
</evidence>
<dbReference type="EMBL" id="LR586016">
    <property type="protein sequence ID" value="VIP03398.1"/>
    <property type="molecule type" value="Genomic_DNA"/>
</dbReference>
<dbReference type="Gene3D" id="1.25.40.10">
    <property type="entry name" value="Tetratricopeptide repeat domain"/>
    <property type="match status" value="1"/>
</dbReference>
<dbReference type="KEGG" id="tim:GMBLW1_05620"/>
<feature type="coiled-coil region" evidence="1">
    <location>
        <begin position="1021"/>
        <end position="1048"/>
    </location>
</feature>
<organism evidence="2">
    <name type="scientific">Tuwongella immobilis</name>
    <dbReference type="NCBI Taxonomy" id="692036"/>
    <lineage>
        <taxon>Bacteria</taxon>
        <taxon>Pseudomonadati</taxon>
        <taxon>Planctomycetota</taxon>
        <taxon>Planctomycetia</taxon>
        <taxon>Gemmatales</taxon>
        <taxon>Gemmataceae</taxon>
        <taxon>Tuwongella</taxon>
    </lineage>
</organism>
<evidence type="ECO:0000313" key="3">
    <source>
        <dbReference type="Proteomes" id="UP000464378"/>
    </source>
</evidence>
<keyword evidence="3" id="KW-1185">Reference proteome</keyword>
<sequence length="1073" mass="119603">MRQLFGMILGLGILGLVTLRGQAETPPYFDFVESLRQSGQSDLALEYLEKLAKEKPTGVQADLLPVELARTRLQLVPTEPEESERVRLIDQARREFEGFLKSAPNHPERPQVLLEVARLLTQQGKTQAIRARRIDEEEERLKAFAAARPFFDQAAKQYQEAAKTLKQQVSGLGEGNSSEEKARVKRLRQAALGATIDQGINEIERALTFAGEGDRRTRGDQLLKAAKLLDDAGQDEDLPLSWVAKAWIVYCLYETDSGVEADRAYRSLIGEERKRPAASDGIRLAKFFNLRQTARNGAPGFELEVQKAADAWLNQYRRRSDRLTMEGLGVQYILAGILRARADKMIKRDPKTGLPVSPPVGDAQSLLNRAASLYQTIASSDNEYSERAVRNRINIVIDQTAARADDPSKLTTFEQCYLAAQVEQALLNQKAKMAASSDATMTPEQVEALRKSTYTKIISLIDRGIRLATPKESKRDLLEAQFLQTFAYVQINRPMEAAVLGEHLARANPRSGKAAQIAMLALNAYNTARSANKEAAPEDLQADLNKIIDLARYMDRTFPTDPLANVARHQLGFYLMRLRDYFNAADALARITTDYASLNEARRDLGAAIFMLNRPPGIGETKPNIPEAQRLALMTRAIEAIQKLPPATKDTDGEIAKGFAEAKIQLGQVYLLDPKTYADAERLGDELAKLIPTLSIAESDRDNLTYAARAVKVGAVFGQAQRESLSPMRDLAKIAERLAPELKDAEAEIAKTDNAAPSRESLLREYRKILVLALRTSVQDSKVERANEILQQLQKAGGSIESTIDTLREVVRDVRGQITELKKQGKSDEADKMATSFTELLDQIAKSDKLPETMLLFLSTGYGSIDVHAKSVELLERIAPPAADADEDKVKSFRKVQFLLAQAYRKAKEYQKAQTLINQMLGTAKQKGWAFASVEVRKESLLLLEDQGKWRDAVTGWTSLARVWQARLKPLPKERIAGDPNFQRIVNDRAMYFDLFVETQRCLTRANDSTLKDEMKKGAAFEKIAAALVELETKNEDLSDTLKDSIRALLEEYPLLKEKYLAAGGKLISPKAE</sequence>
<keyword evidence="1" id="KW-0175">Coiled coil</keyword>
<reference evidence="2" key="1">
    <citation type="submission" date="2019-04" db="EMBL/GenBank/DDBJ databases">
        <authorList>
            <consortium name="Science for Life Laboratories"/>
        </authorList>
    </citation>
    <scope>NUCLEOTIDE SEQUENCE</scope>
    <source>
        <strain evidence="2">MBLW1</strain>
    </source>
</reference>
<dbReference type="InParanoid" id="A0A6C2YP48"/>
<evidence type="ECO:0000256" key="1">
    <source>
        <dbReference type="SAM" id="Coils"/>
    </source>
</evidence>
<name>A0A6C2YP48_9BACT</name>
<accession>A0A6C2YP48</accession>
<dbReference type="AlphaFoldDB" id="A0A6C2YP48"/>